<protein>
    <submittedName>
        <fullName evidence="1">Uncharacterized protein</fullName>
    </submittedName>
</protein>
<organism evidence="1 2">
    <name type="scientific">Peronospora belbahrii</name>
    <dbReference type="NCBI Taxonomy" id="622444"/>
    <lineage>
        <taxon>Eukaryota</taxon>
        <taxon>Sar</taxon>
        <taxon>Stramenopiles</taxon>
        <taxon>Oomycota</taxon>
        <taxon>Peronosporomycetes</taxon>
        <taxon>Peronosporales</taxon>
        <taxon>Peronosporaceae</taxon>
        <taxon>Peronospora</taxon>
    </lineage>
</organism>
<dbReference type="Proteomes" id="UP001158986">
    <property type="component" value="Unassembled WGS sequence"/>
</dbReference>
<comment type="caution">
    <text evidence="1">The sequence shown here is derived from an EMBL/GenBank/DDBJ whole genome shotgun (WGS) entry which is preliminary data.</text>
</comment>
<proteinExistence type="predicted"/>
<dbReference type="EMBL" id="CAKLCB010000389">
    <property type="protein sequence ID" value="CAH0522357.1"/>
    <property type="molecule type" value="Genomic_DNA"/>
</dbReference>
<reference evidence="1 2" key="1">
    <citation type="submission" date="2021-11" db="EMBL/GenBank/DDBJ databases">
        <authorList>
            <person name="Islam A."/>
            <person name="Islam S."/>
            <person name="Flora M.S."/>
            <person name="Rahman M."/>
            <person name="Ziaur R.M."/>
            <person name="Epstein J.H."/>
            <person name="Hassan M."/>
            <person name="Klassen M."/>
            <person name="Woodard K."/>
            <person name="Webb A."/>
            <person name="Webby R.J."/>
            <person name="El Zowalaty M.E."/>
        </authorList>
    </citation>
    <scope>NUCLEOTIDE SEQUENCE [LARGE SCALE GENOMIC DNA]</scope>
    <source>
        <strain evidence="1">Pbs1</strain>
    </source>
</reference>
<gene>
    <name evidence="1" type="ORF">PBS001_LOCUS8788</name>
</gene>
<name>A0ABN8DB02_9STRA</name>
<sequence length="370" mass="42287">MFETAKQDSDTQRLASALAVAQAMSWGKSGQTPETVFSWLQFDFHGNTILDNPFIDSWNIYVKYAYPDKNSFDVLFSVLKKHSTEVEQVKFLVNTKKDANALTWHEPADKALDAKLDAYDQMSNGFPESIVYLMLGINDEPKPLKSPVIDKWASYVERKGKDPASLMFDILKTNSATENELAEEIVDALAGKTTNEFKTLKLLSLEKDVNIFQKRAAIRTWFLYVEMLYKDNDDPYARMMRCLIVQFGYQVIDVIKNSRPDSVEALKLKLYSQANRPNVSTFVLESIDKSLVQHDKFKIPILSAWLRAVDEFNAVYFETVPEKNRAIPMLVAFYSDERLDDLFKHTIQANPDDTVVPALAEKFRNREGGS</sequence>
<evidence type="ECO:0000313" key="2">
    <source>
        <dbReference type="Proteomes" id="UP001158986"/>
    </source>
</evidence>
<accession>A0ABN8DB02</accession>
<keyword evidence="2" id="KW-1185">Reference proteome</keyword>
<evidence type="ECO:0000313" key="1">
    <source>
        <dbReference type="EMBL" id="CAH0522357.1"/>
    </source>
</evidence>